<sequence length="230" mass="25297">MIVPPSQQSSRLLSLSMASGAGANTRTAAKGKPTAVVPTVRPRRRESPLAAAARRAKEAMERRPTRSKEVMQGVAQRSEVSEKAKVSPSRRPPGSQRNQSKESKEQSTDPKDAQDVKERLERSEGRSEKDRDFTRTVGKFEKHGFTVPSPETSAGSTPKCVLSEDTSTKIADRSEILEAAQVLRREAQDLGQALRQWVAEAEATKKEEVLEDEIGSEDPSKEQDLEAMQS</sequence>
<organism evidence="2 3">
    <name type="scientific">Durusdinium trenchii</name>
    <dbReference type="NCBI Taxonomy" id="1381693"/>
    <lineage>
        <taxon>Eukaryota</taxon>
        <taxon>Sar</taxon>
        <taxon>Alveolata</taxon>
        <taxon>Dinophyceae</taxon>
        <taxon>Suessiales</taxon>
        <taxon>Symbiodiniaceae</taxon>
        <taxon>Durusdinium</taxon>
    </lineage>
</organism>
<reference evidence="2 3" key="1">
    <citation type="submission" date="2024-02" db="EMBL/GenBank/DDBJ databases">
        <authorList>
            <person name="Chen Y."/>
            <person name="Shah S."/>
            <person name="Dougan E. K."/>
            <person name="Thang M."/>
            <person name="Chan C."/>
        </authorList>
    </citation>
    <scope>NUCLEOTIDE SEQUENCE [LARGE SCALE GENOMIC DNA]</scope>
</reference>
<dbReference type="EMBL" id="CAXAMN010001126">
    <property type="protein sequence ID" value="CAK8992771.1"/>
    <property type="molecule type" value="Genomic_DNA"/>
</dbReference>
<evidence type="ECO:0000313" key="3">
    <source>
        <dbReference type="Proteomes" id="UP001642484"/>
    </source>
</evidence>
<keyword evidence="3" id="KW-1185">Reference proteome</keyword>
<accession>A0ABP0HRE1</accession>
<evidence type="ECO:0000256" key="1">
    <source>
        <dbReference type="SAM" id="MobiDB-lite"/>
    </source>
</evidence>
<dbReference type="Proteomes" id="UP001642484">
    <property type="component" value="Unassembled WGS sequence"/>
</dbReference>
<feature type="region of interest" description="Disordered" evidence="1">
    <location>
        <begin position="204"/>
        <end position="230"/>
    </location>
</feature>
<evidence type="ECO:0000313" key="2">
    <source>
        <dbReference type="EMBL" id="CAK8992771.1"/>
    </source>
</evidence>
<proteinExistence type="predicted"/>
<feature type="compositionally biased region" description="Basic and acidic residues" evidence="1">
    <location>
        <begin position="99"/>
        <end position="144"/>
    </location>
</feature>
<feature type="region of interest" description="Disordered" evidence="1">
    <location>
        <begin position="1"/>
        <end position="161"/>
    </location>
</feature>
<protein>
    <submittedName>
        <fullName evidence="2">Uncharacterized protein</fullName>
    </submittedName>
</protein>
<feature type="compositionally biased region" description="Low complexity" evidence="1">
    <location>
        <begin position="1"/>
        <end position="23"/>
    </location>
</feature>
<comment type="caution">
    <text evidence="2">The sequence shown here is derived from an EMBL/GenBank/DDBJ whole genome shotgun (WGS) entry which is preliminary data.</text>
</comment>
<name>A0ABP0HRE1_9DINO</name>
<feature type="compositionally biased region" description="Basic and acidic residues" evidence="1">
    <location>
        <begin position="55"/>
        <end position="69"/>
    </location>
</feature>
<gene>
    <name evidence="2" type="ORF">CCMP2556_LOCUS2994</name>
</gene>